<evidence type="ECO:0000313" key="2">
    <source>
        <dbReference type="Proteomes" id="UP000215086"/>
    </source>
</evidence>
<accession>A0A286RIY1</accession>
<sequence length="48" mass="5078">MGKLLDPRLQFGGRQVVFWSAGLQPRFPRGTLVPAGNPKVQTGVASAA</sequence>
<organism evidence="1 2">
    <name type="scientific">Thermogutta terrifontis</name>
    <dbReference type="NCBI Taxonomy" id="1331910"/>
    <lineage>
        <taxon>Bacteria</taxon>
        <taxon>Pseudomonadati</taxon>
        <taxon>Planctomycetota</taxon>
        <taxon>Planctomycetia</taxon>
        <taxon>Pirellulales</taxon>
        <taxon>Thermoguttaceae</taxon>
        <taxon>Thermogutta</taxon>
    </lineage>
</organism>
<dbReference type="KEGG" id="ttf:THTE_3317"/>
<dbReference type="EMBL" id="CP018477">
    <property type="protein sequence ID" value="ASV75919.1"/>
    <property type="molecule type" value="Genomic_DNA"/>
</dbReference>
<keyword evidence="2" id="KW-1185">Reference proteome</keyword>
<evidence type="ECO:0000313" key="1">
    <source>
        <dbReference type="EMBL" id="ASV75919.1"/>
    </source>
</evidence>
<protein>
    <submittedName>
        <fullName evidence="1">Uncharacterized protein</fullName>
    </submittedName>
</protein>
<gene>
    <name evidence="1" type="ORF">THTE_3317</name>
</gene>
<dbReference type="Proteomes" id="UP000215086">
    <property type="component" value="Chromosome"/>
</dbReference>
<proteinExistence type="predicted"/>
<reference evidence="1 2" key="1">
    <citation type="journal article" name="Front. Microbiol.">
        <title>Sugar Metabolism of the First Thermophilic Planctomycete Thermogutta terrifontis: Comparative Genomic and Transcriptomic Approaches.</title>
        <authorList>
            <person name="Elcheninov A.G."/>
            <person name="Menzel P."/>
            <person name="Gudbergsdottir S.R."/>
            <person name="Slesarev A.I."/>
            <person name="Kadnikov V.V."/>
            <person name="Krogh A."/>
            <person name="Bonch-Osmolovskaya E.A."/>
            <person name="Peng X."/>
            <person name="Kublanov I.V."/>
        </authorList>
    </citation>
    <scope>NUCLEOTIDE SEQUENCE [LARGE SCALE GENOMIC DNA]</scope>
    <source>
        <strain evidence="1 2">R1</strain>
    </source>
</reference>
<dbReference type="AlphaFoldDB" id="A0A286RIY1"/>
<name>A0A286RIY1_9BACT</name>